<dbReference type="Gene3D" id="2.60.40.200">
    <property type="entry name" value="Superoxide dismutase, copper/zinc binding domain"/>
    <property type="match status" value="1"/>
</dbReference>
<accession>A0A0S3F4X4</accession>
<dbReference type="GO" id="GO:0005507">
    <property type="term" value="F:copper ion binding"/>
    <property type="evidence" value="ECO:0007669"/>
    <property type="project" value="InterPro"/>
</dbReference>
<dbReference type="CDD" id="cd00305">
    <property type="entry name" value="Cu-Zn_Superoxide_Dismutase"/>
    <property type="match status" value="1"/>
</dbReference>
<dbReference type="OrthoDB" id="5431326at2"/>
<dbReference type="EMBL" id="CP013264">
    <property type="protein sequence ID" value="ALR22729.1"/>
    <property type="molecule type" value="Genomic_DNA"/>
</dbReference>
<dbReference type="SUPFAM" id="SSF49329">
    <property type="entry name" value="Cu,Zn superoxide dismutase-like"/>
    <property type="match status" value="1"/>
</dbReference>
<dbReference type="PANTHER" id="PTHR10003">
    <property type="entry name" value="SUPEROXIDE DISMUTASE CU-ZN -RELATED"/>
    <property type="match status" value="1"/>
</dbReference>
<gene>
    <name evidence="4" type="ORF">ATN00_17155</name>
</gene>
<dbReference type="InterPro" id="IPR036423">
    <property type="entry name" value="SOD-like_Cu/Zn_dom_sf"/>
</dbReference>
<dbReference type="KEGG" id="sbd:ATN00_17155"/>
<evidence type="ECO:0000256" key="2">
    <source>
        <dbReference type="SAM" id="SignalP"/>
    </source>
</evidence>
<dbReference type="InterPro" id="IPR001424">
    <property type="entry name" value="SOD_Cu_Zn_dom"/>
</dbReference>
<sequence length="181" mass="18038">MKFASIAWALPLFTTVGACATASNEPASLAEAPVAHAKLLAGDATARGEAKVTQAADGLHVFVRAEGLTPGLHAVHLHTTGVCTAPDFASAGGHWNPTGRQHGKDNPQGMHMGDMPNMLAGADGTGEMEYVIPGGLVSSGATPLLDADGAAVVIHAQADDNKTDPAGNAGGRVACGVLTAG</sequence>
<name>A0A0S3F4X4_9SPHN</name>
<evidence type="ECO:0000313" key="5">
    <source>
        <dbReference type="Proteomes" id="UP000056968"/>
    </source>
</evidence>
<reference evidence="4 5" key="1">
    <citation type="submission" date="2015-11" db="EMBL/GenBank/DDBJ databases">
        <title>A Two-component Flavoprotein Monooxygenase System MeaXY Responsible for para-Hydroxylation of 2-Methyl-6-ethylaniline and 2,6-Diethylaniline in Sphingobium baderi DE-13.</title>
        <authorList>
            <person name="Cheng M."/>
            <person name="Meng Q."/>
            <person name="Yang Y."/>
            <person name="Chu C."/>
            <person name="Yan X."/>
            <person name="He J."/>
            <person name="Li S."/>
        </authorList>
    </citation>
    <scope>NUCLEOTIDE SEQUENCE [LARGE SCALE GENOMIC DNA]</scope>
    <source>
        <strain evidence="4 5">DE-13</strain>
    </source>
</reference>
<keyword evidence="2" id="KW-0732">Signal</keyword>
<dbReference type="AlphaFoldDB" id="A0A0S3F4X4"/>
<evidence type="ECO:0000256" key="1">
    <source>
        <dbReference type="ARBA" id="ARBA00010457"/>
    </source>
</evidence>
<protein>
    <submittedName>
        <fullName evidence="4">Superoxide dismutase</fullName>
    </submittedName>
</protein>
<dbReference type="Proteomes" id="UP000056968">
    <property type="component" value="Chromosome"/>
</dbReference>
<keyword evidence="5" id="KW-1185">Reference proteome</keyword>
<dbReference type="PROSITE" id="PS51257">
    <property type="entry name" value="PROKAR_LIPOPROTEIN"/>
    <property type="match status" value="1"/>
</dbReference>
<proteinExistence type="inferred from homology"/>
<feature type="domain" description="Superoxide dismutase copper/zinc binding" evidence="3">
    <location>
        <begin position="47"/>
        <end position="177"/>
    </location>
</feature>
<feature type="signal peptide" evidence="2">
    <location>
        <begin position="1"/>
        <end position="20"/>
    </location>
</feature>
<comment type="similarity">
    <text evidence="1">Belongs to the Cu-Zn superoxide dismutase family.</text>
</comment>
<evidence type="ECO:0000313" key="4">
    <source>
        <dbReference type="EMBL" id="ALR22729.1"/>
    </source>
</evidence>
<organism evidence="4 5">
    <name type="scientific">Sphingobium baderi</name>
    <dbReference type="NCBI Taxonomy" id="1332080"/>
    <lineage>
        <taxon>Bacteria</taxon>
        <taxon>Pseudomonadati</taxon>
        <taxon>Pseudomonadota</taxon>
        <taxon>Alphaproteobacteria</taxon>
        <taxon>Sphingomonadales</taxon>
        <taxon>Sphingomonadaceae</taxon>
        <taxon>Sphingobium</taxon>
    </lineage>
</organism>
<dbReference type="InterPro" id="IPR024134">
    <property type="entry name" value="SOD_Cu/Zn_/chaperone"/>
</dbReference>
<dbReference type="Pfam" id="PF00080">
    <property type="entry name" value="Sod_Cu"/>
    <property type="match status" value="1"/>
</dbReference>
<dbReference type="GO" id="GO:0006801">
    <property type="term" value="P:superoxide metabolic process"/>
    <property type="evidence" value="ECO:0007669"/>
    <property type="project" value="InterPro"/>
</dbReference>
<feature type="chain" id="PRO_5006611952" evidence="2">
    <location>
        <begin position="21"/>
        <end position="181"/>
    </location>
</feature>
<dbReference type="RefSeq" id="WP_062068939.1">
    <property type="nucleotide sequence ID" value="NZ_CP013264.1"/>
</dbReference>
<dbReference type="STRING" id="1332080.ATN00_17155"/>
<evidence type="ECO:0000259" key="3">
    <source>
        <dbReference type="Pfam" id="PF00080"/>
    </source>
</evidence>